<proteinExistence type="predicted"/>
<accession>A0ABN7XN42</accession>
<evidence type="ECO:0000313" key="2">
    <source>
        <dbReference type="Proteomes" id="UP000789901"/>
    </source>
</evidence>
<gene>
    <name evidence="1" type="ORF">GMARGA_LOCUS45569</name>
</gene>
<name>A0ABN7XN42_GIGMA</name>
<sequence>IEGNNDVGFKFFYNGSEFATISPKSLYKEKRDVVVDDETPFPSLIPTLYAIYYDYFKMKRQARDITRIPNNYQLLRDKLHINNYIIQSDSFISPYNTPYNTLNDTS</sequence>
<evidence type="ECO:0000313" key="1">
    <source>
        <dbReference type="EMBL" id="CAG8856748.1"/>
    </source>
</evidence>
<protein>
    <submittedName>
        <fullName evidence="1">15703_t:CDS:1</fullName>
    </submittedName>
</protein>
<comment type="caution">
    <text evidence="1">The sequence shown here is derived from an EMBL/GenBank/DDBJ whole genome shotgun (WGS) entry which is preliminary data.</text>
</comment>
<reference evidence="1 2" key="1">
    <citation type="submission" date="2021-06" db="EMBL/GenBank/DDBJ databases">
        <authorList>
            <person name="Kallberg Y."/>
            <person name="Tangrot J."/>
            <person name="Rosling A."/>
        </authorList>
    </citation>
    <scope>NUCLEOTIDE SEQUENCE [LARGE SCALE GENOMIC DNA]</scope>
    <source>
        <strain evidence="1 2">120-4 pot B 10/14</strain>
    </source>
</reference>
<keyword evidence="2" id="KW-1185">Reference proteome</keyword>
<organism evidence="1 2">
    <name type="scientific">Gigaspora margarita</name>
    <dbReference type="NCBI Taxonomy" id="4874"/>
    <lineage>
        <taxon>Eukaryota</taxon>
        <taxon>Fungi</taxon>
        <taxon>Fungi incertae sedis</taxon>
        <taxon>Mucoromycota</taxon>
        <taxon>Glomeromycotina</taxon>
        <taxon>Glomeromycetes</taxon>
        <taxon>Diversisporales</taxon>
        <taxon>Gigasporaceae</taxon>
        <taxon>Gigaspora</taxon>
    </lineage>
</organism>
<dbReference type="Proteomes" id="UP000789901">
    <property type="component" value="Unassembled WGS sequence"/>
</dbReference>
<dbReference type="EMBL" id="CAJVQB010163468">
    <property type="protein sequence ID" value="CAG8856748.1"/>
    <property type="molecule type" value="Genomic_DNA"/>
</dbReference>
<feature type="non-terminal residue" evidence="1">
    <location>
        <position position="1"/>
    </location>
</feature>
<feature type="non-terminal residue" evidence="1">
    <location>
        <position position="106"/>
    </location>
</feature>